<accession>A0A812T1B0</accession>
<reference evidence="1" key="1">
    <citation type="submission" date="2021-02" db="EMBL/GenBank/DDBJ databases">
        <authorList>
            <person name="Dougan E. K."/>
            <person name="Rhodes N."/>
            <person name="Thang M."/>
            <person name="Chan C."/>
        </authorList>
    </citation>
    <scope>NUCLEOTIDE SEQUENCE</scope>
</reference>
<comment type="caution">
    <text evidence="1">The sequence shown here is derived from an EMBL/GenBank/DDBJ whole genome shotgun (WGS) entry which is preliminary data.</text>
</comment>
<evidence type="ECO:0000313" key="2">
    <source>
        <dbReference type="Proteomes" id="UP000604046"/>
    </source>
</evidence>
<gene>
    <name evidence="1" type="ORF">SNAT2548_LOCUS28508</name>
</gene>
<dbReference type="Proteomes" id="UP000604046">
    <property type="component" value="Unassembled WGS sequence"/>
</dbReference>
<evidence type="ECO:0000313" key="1">
    <source>
        <dbReference type="EMBL" id="CAE7509090.1"/>
    </source>
</evidence>
<dbReference type="AlphaFoldDB" id="A0A812T1B0"/>
<dbReference type="EMBL" id="CAJNDS010002519">
    <property type="protein sequence ID" value="CAE7509090.1"/>
    <property type="molecule type" value="Genomic_DNA"/>
</dbReference>
<proteinExistence type="predicted"/>
<organism evidence="1 2">
    <name type="scientific">Symbiodinium natans</name>
    <dbReference type="NCBI Taxonomy" id="878477"/>
    <lineage>
        <taxon>Eukaryota</taxon>
        <taxon>Sar</taxon>
        <taxon>Alveolata</taxon>
        <taxon>Dinophyceae</taxon>
        <taxon>Suessiales</taxon>
        <taxon>Symbiodiniaceae</taxon>
        <taxon>Symbiodinium</taxon>
    </lineage>
</organism>
<name>A0A812T1B0_9DINO</name>
<protein>
    <submittedName>
        <fullName evidence="1">Uncharacterized protein</fullName>
    </submittedName>
</protein>
<dbReference type="OrthoDB" id="407526at2759"/>
<sequence>MALVPHEAKGFSKSTLYDGLKLVMVSVSQEEEEEVQMDPEKGPLVMQLDGSMTHLQTIRGIAGGGQVSEKLWPQMTATEQTCALYICAKKNRYVKERLENQNQ</sequence>
<keyword evidence="2" id="KW-1185">Reference proteome</keyword>